<evidence type="ECO:0000313" key="2">
    <source>
        <dbReference type="Proteomes" id="UP000239156"/>
    </source>
</evidence>
<dbReference type="Proteomes" id="UP000239156">
    <property type="component" value="Unassembled WGS sequence"/>
</dbReference>
<dbReference type="VEuPathDB" id="FungiDB:PSHT_14984"/>
<comment type="caution">
    <text evidence="1">The sequence shown here is derived from an EMBL/GenBank/DDBJ whole genome shotgun (WGS) entry which is preliminary data.</text>
</comment>
<evidence type="ECO:0000313" key="1">
    <source>
        <dbReference type="EMBL" id="POW16494.1"/>
    </source>
</evidence>
<dbReference type="EMBL" id="PKSL01000007">
    <property type="protein sequence ID" value="POW16494.1"/>
    <property type="molecule type" value="Genomic_DNA"/>
</dbReference>
<keyword evidence="2" id="KW-1185">Reference proteome</keyword>
<dbReference type="VEuPathDB" id="FungiDB:PSTT_01364"/>
<sequence length="202" mass="22862">MKDSANLQFAAPGGSGEVGEGGIRYVFEFIASAISALVSLHMDQRTQDRQLLAQEDRAAQVQRSHTKSIACLSQLLILGPRGIYHLPRSRKYITEWQSCMLLEYGSLVVQERYRNAAAFPSPPWTHFGNTRLYIVDVLAEMGFGGNDRMDWTRVVSLFVNKFSQKKLAEVLWEDIVLMTDYEEQKHAEVVWAHSDPAVDRGN</sequence>
<reference evidence="1" key="1">
    <citation type="submission" date="2017-12" db="EMBL/GenBank/DDBJ databases">
        <title>Gene loss provides genomic basis for host adaptation in cereal stripe rust fungi.</title>
        <authorList>
            <person name="Xia C."/>
        </authorList>
    </citation>
    <scope>NUCLEOTIDE SEQUENCE [LARGE SCALE GENOMIC DNA]</scope>
    <source>
        <strain evidence="1">93-210</strain>
    </source>
</reference>
<organism evidence="1 2">
    <name type="scientific">Puccinia striiformis</name>
    <dbReference type="NCBI Taxonomy" id="27350"/>
    <lineage>
        <taxon>Eukaryota</taxon>
        <taxon>Fungi</taxon>
        <taxon>Dikarya</taxon>
        <taxon>Basidiomycota</taxon>
        <taxon>Pucciniomycotina</taxon>
        <taxon>Pucciniomycetes</taxon>
        <taxon>Pucciniales</taxon>
        <taxon>Pucciniaceae</taxon>
        <taxon>Puccinia</taxon>
    </lineage>
</organism>
<proteinExistence type="predicted"/>
<accession>A0A2S4W3Y9</accession>
<protein>
    <submittedName>
        <fullName evidence="1">Uncharacterized protein</fullName>
    </submittedName>
</protein>
<gene>
    <name evidence="1" type="ORF">PSTT_01364</name>
</gene>
<name>A0A2S4W3Y9_9BASI</name>
<dbReference type="AlphaFoldDB" id="A0A2S4W3Y9"/>